<evidence type="ECO:0000313" key="7">
    <source>
        <dbReference type="EMBL" id="MCZ2654291.1"/>
    </source>
</evidence>
<accession>A0ABD4VRU9</accession>
<dbReference type="PANTHER" id="PTHR30250:SF11">
    <property type="entry name" value="O-ANTIGEN TRANSPORTER-RELATED"/>
    <property type="match status" value="1"/>
</dbReference>
<evidence type="ECO:0000256" key="1">
    <source>
        <dbReference type="ARBA" id="ARBA00004651"/>
    </source>
</evidence>
<dbReference type="Proteomes" id="UP001075704">
    <property type="component" value="Unassembled WGS sequence"/>
</dbReference>
<evidence type="ECO:0000256" key="5">
    <source>
        <dbReference type="ARBA" id="ARBA00023136"/>
    </source>
</evidence>
<feature type="transmembrane region" description="Helical" evidence="6">
    <location>
        <begin position="180"/>
        <end position="199"/>
    </location>
</feature>
<evidence type="ECO:0000256" key="2">
    <source>
        <dbReference type="ARBA" id="ARBA00022475"/>
    </source>
</evidence>
<evidence type="ECO:0000256" key="4">
    <source>
        <dbReference type="ARBA" id="ARBA00022989"/>
    </source>
</evidence>
<dbReference type="InterPro" id="IPR050833">
    <property type="entry name" value="Poly_Biosynth_Transport"/>
</dbReference>
<dbReference type="EMBL" id="JAPUAC010000005">
    <property type="protein sequence ID" value="MCZ2654291.1"/>
    <property type="molecule type" value="Genomic_DNA"/>
</dbReference>
<keyword evidence="4 6" id="KW-1133">Transmembrane helix</keyword>
<feature type="transmembrane region" description="Helical" evidence="6">
    <location>
        <begin position="148"/>
        <end position="168"/>
    </location>
</feature>
<evidence type="ECO:0000256" key="3">
    <source>
        <dbReference type="ARBA" id="ARBA00022692"/>
    </source>
</evidence>
<sequence>MIKRILRTKIVRNSGIYVLSSTINASVPFFLLPIMTTCLSTEDYGVTAIFQTVLGFMLPIVGLTMDGAIGLEYYIKATNNIGRYIGNCLLISFCSFILCILLVIFLGSYAESLVGLSVKWILLALLQTVFQFICTVCLTLWQVSQKPICYAAFSFGMCLINAFLSVWFVYYAHQGYSGRIYANFFAVCFFAIIAFIYLLKRYNVSFLVDLKMIKDALNYGTPLIPHAIGGWCLSLIDRLFLLNLVGFSAVGKYSVAFQLASVLGFLTLGINQAFVPWLYERLGAVTDAMKRKIVKSTYAIMLLILFSAFLYVLVLPLIQSLFINDKFNGIQNVFILLLIGYCFQGFYYFFTCYIGYRKKTKYVALITITVMLIKLPLTYILVSFWGMEGAALSFSLTFFFLFLLTAFVSNRVYRMPWFFKISK</sequence>
<proteinExistence type="predicted"/>
<dbReference type="RefSeq" id="WP_234058774.1">
    <property type="nucleotide sequence ID" value="NZ_JAGJHI010000033.1"/>
</dbReference>
<dbReference type="PANTHER" id="PTHR30250">
    <property type="entry name" value="PST FAMILY PREDICTED COLANIC ACID TRANSPORTER"/>
    <property type="match status" value="1"/>
</dbReference>
<reference evidence="7" key="1">
    <citation type="submission" date="2022-12" db="EMBL/GenBank/DDBJ databases">
        <title>Development of a Multilocus Sequence Typing Scheme for Bacteroides fragilis Based on Whole Genome Sequencing Data and Clinical Application.</title>
        <authorList>
            <person name="Nielsen F.D."/>
            <person name="Justesen U.S."/>
        </authorList>
    </citation>
    <scope>NUCLEOTIDE SEQUENCE</scope>
    <source>
        <strain evidence="7">BF_BC_ODE_DK_2015_2</strain>
    </source>
</reference>
<feature type="transmembrane region" description="Helical" evidence="6">
    <location>
        <begin position="120"/>
        <end position="141"/>
    </location>
</feature>
<protein>
    <submittedName>
        <fullName evidence="7">Oligosaccharide flippase family protein</fullName>
    </submittedName>
</protein>
<feature type="transmembrane region" description="Helical" evidence="6">
    <location>
        <begin position="16"/>
        <end position="36"/>
    </location>
</feature>
<feature type="transmembrane region" description="Helical" evidence="6">
    <location>
        <begin position="329"/>
        <end position="350"/>
    </location>
</feature>
<dbReference type="Pfam" id="PF01943">
    <property type="entry name" value="Polysacc_synt"/>
    <property type="match status" value="1"/>
</dbReference>
<feature type="transmembrane region" description="Helical" evidence="6">
    <location>
        <begin position="87"/>
        <end position="108"/>
    </location>
</feature>
<evidence type="ECO:0000313" key="8">
    <source>
        <dbReference type="Proteomes" id="UP001075704"/>
    </source>
</evidence>
<dbReference type="GO" id="GO:0005886">
    <property type="term" value="C:plasma membrane"/>
    <property type="evidence" value="ECO:0007669"/>
    <property type="project" value="UniProtKB-SubCell"/>
</dbReference>
<dbReference type="AlphaFoldDB" id="A0ABD4VRU9"/>
<comment type="caution">
    <text evidence="7">The sequence shown here is derived from an EMBL/GenBank/DDBJ whole genome shotgun (WGS) entry which is preliminary data.</text>
</comment>
<keyword evidence="5 6" id="KW-0472">Membrane</keyword>
<feature type="transmembrane region" description="Helical" evidence="6">
    <location>
        <begin position="362"/>
        <end position="385"/>
    </location>
</feature>
<gene>
    <name evidence="7" type="ORF">O1422_08945</name>
</gene>
<name>A0ABD4VRU9_BACFG</name>
<feature type="transmembrane region" description="Helical" evidence="6">
    <location>
        <begin position="48"/>
        <end position="75"/>
    </location>
</feature>
<dbReference type="InterPro" id="IPR002797">
    <property type="entry name" value="Polysacc_synth"/>
</dbReference>
<evidence type="ECO:0000256" key="6">
    <source>
        <dbReference type="SAM" id="Phobius"/>
    </source>
</evidence>
<comment type="subcellular location">
    <subcellularLocation>
        <location evidence="1">Cell membrane</location>
        <topology evidence="1">Multi-pass membrane protein</topology>
    </subcellularLocation>
</comment>
<organism evidence="7 8">
    <name type="scientific">Bacteroides fragilis</name>
    <dbReference type="NCBI Taxonomy" id="817"/>
    <lineage>
        <taxon>Bacteria</taxon>
        <taxon>Pseudomonadati</taxon>
        <taxon>Bacteroidota</taxon>
        <taxon>Bacteroidia</taxon>
        <taxon>Bacteroidales</taxon>
        <taxon>Bacteroidaceae</taxon>
        <taxon>Bacteroides</taxon>
    </lineage>
</organism>
<feature type="transmembrane region" description="Helical" evidence="6">
    <location>
        <begin position="219"/>
        <end position="236"/>
    </location>
</feature>
<feature type="transmembrane region" description="Helical" evidence="6">
    <location>
        <begin position="256"/>
        <end position="279"/>
    </location>
</feature>
<feature type="transmembrane region" description="Helical" evidence="6">
    <location>
        <begin position="300"/>
        <end position="323"/>
    </location>
</feature>
<keyword evidence="2" id="KW-1003">Cell membrane</keyword>
<feature type="transmembrane region" description="Helical" evidence="6">
    <location>
        <begin position="391"/>
        <end position="413"/>
    </location>
</feature>
<keyword evidence="3 6" id="KW-0812">Transmembrane</keyword>